<sequence length="119" mass="12865">MFGGDLWLLSQTGVLAFSDNGPAAVKVSAGKNWRKEVKYFAGTWVCVCVCVCVCMCVSVCVYHRHACCQRRSEEGVGFLGNEVLDGCEPPPYGCWKLNSGPLKEQSAFLTAEPALPPST</sequence>
<protein>
    <submittedName>
        <fullName evidence="2">Bm8146</fullName>
    </submittedName>
</protein>
<proteinExistence type="predicted"/>
<keyword evidence="1" id="KW-0812">Transmembrane</keyword>
<organism evidence="2">
    <name type="scientific">Brugia malayi</name>
    <name type="common">Filarial nematode worm</name>
    <dbReference type="NCBI Taxonomy" id="6279"/>
    <lineage>
        <taxon>Eukaryota</taxon>
        <taxon>Metazoa</taxon>
        <taxon>Ecdysozoa</taxon>
        <taxon>Nematoda</taxon>
        <taxon>Chromadorea</taxon>
        <taxon>Rhabditida</taxon>
        <taxon>Spirurina</taxon>
        <taxon>Spiruromorpha</taxon>
        <taxon>Filarioidea</taxon>
        <taxon>Onchocercidae</taxon>
        <taxon>Brugia</taxon>
    </lineage>
</organism>
<accession>A0A1I9GCA3</accession>
<name>A0A1I9GCA3_BRUMA</name>
<reference evidence="2" key="2">
    <citation type="submission" date="2012-12" db="EMBL/GenBank/DDBJ databases">
        <authorList>
            <consortium name="WormBase Consortium"/>
            <person name="Ghedin E."/>
            <person name="Paulini M."/>
        </authorList>
    </citation>
    <scope>NUCLEOTIDE SEQUENCE</scope>
    <source>
        <strain evidence="2">FR3</strain>
    </source>
</reference>
<evidence type="ECO:0000256" key="1">
    <source>
        <dbReference type="SAM" id="Phobius"/>
    </source>
</evidence>
<evidence type="ECO:0000313" key="2">
    <source>
        <dbReference type="EMBL" id="CRZ22100.1"/>
    </source>
</evidence>
<reference evidence="2" key="1">
    <citation type="journal article" date="2007" name="Science">
        <title>Draft genome of the filarial nematode parasite Brugia malayi.</title>
        <authorList>
            <person name="Ghedin E."/>
            <person name="Wang S."/>
            <person name="Spiro D."/>
            <person name="Caler E."/>
            <person name="Zhao Q."/>
            <person name="Crabtree J."/>
            <person name="Allen J.E."/>
            <person name="Delcher A.L."/>
            <person name="Guiliano D.B."/>
            <person name="Miranda-Saavedra D."/>
            <person name="Angiuoli S.V."/>
            <person name="Creasy T."/>
            <person name="Amedeo P."/>
            <person name="Haas B."/>
            <person name="El-Sayed N.M."/>
            <person name="Wortman J.R."/>
            <person name="Feldblyum T."/>
            <person name="Tallon L."/>
            <person name="Schatz M."/>
            <person name="Shumway M."/>
            <person name="Koo H."/>
            <person name="Salzberg S.L."/>
            <person name="Schobel S."/>
            <person name="Pertea M."/>
            <person name="Pop M."/>
            <person name="White O."/>
            <person name="Barton G.J."/>
            <person name="Carlow C.K."/>
            <person name="Crawford M.J."/>
            <person name="Daub J."/>
            <person name="Dimmic M.W."/>
            <person name="Estes C.F."/>
            <person name="Foster J.M."/>
            <person name="Ganatra M."/>
            <person name="Gregory W.F."/>
            <person name="Johnson N.M."/>
            <person name="Jin J."/>
            <person name="Komuniecki R."/>
            <person name="Korf I."/>
            <person name="Kumar S."/>
            <person name="Laney S."/>
            <person name="Li B.W."/>
            <person name="Li W."/>
            <person name="Lindblom T.H."/>
            <person name="Lustigman S."/>
            <person name="Ma D."/>
            <person name="Maina C.V."/>
            <person name="Martin D.M."/>
            <person name="McCarter J.P."/>
            <person name="McReynolds L."/>
            <person name="Mitreva M."/>
            <person name="Nutman T.B."/>
            <person name="Parkinson J."/>
            <person name="Peregrin-Alvarez J.M."/>
            <person name="Poole C."/>
            <person name="Ren Q."/>
            <person name="Saunders L."/>
            <person name="Sluder A.E."/>
            <person name="Smith K."/>
            <person name="Stanke M."/>
            <person name="Unnasch T.R."/>
            <person name="Ware J."/>
            <person name="Wei A.D."/>
            <person name="Weil G."/>
            <person name="Williams D.J."/>
            <person name="Zhang Y."/>
            <person name="Williams S.A."/>
            <person name="Fraser-Liggett C."/>
            <person name="Slatko B."/>
            <person name="Blaxter M.L."/>
            <person name="Scott A.L."/>
        </authorList>
    </citation>
    <scope>NUCLEOTIDE SEQUENCE</scope>
    <source>
        <strain evidence="2">FR3</strain>
    </source>
</reference>
<dbReference type="EMBL" id="LN855498">
    <property type="protein sequence ID" value="CRZ22100.1"/>
    <property type="molecule type" value="Genomic_DNA"/>
</dbReference>
<gene>
    <name evidence="2" type="primary">Bm8146</name>
    <name evidence="2" type="ORF">BM_Bm8146</name>
</gene>
<keyword evidence="1" id="KW-0472">Membrane</keyword>
<dbReference type="AlphaFoldDB" id="A0A1I9GCA3"/>
<feature type="transmembrane region" description="Helical" evidence="1">
    <location>
        <begin position="39"/>
        <end position="62"/>
    </location>
</feature>
<keyword evidence="1" id="KW-1133">Transmembrane helix</keyword>